<dbReference type="GO" id="GO:0008686">
    <property type="term" value="F:3,4-dihydroxy-2-butanone-4-phosphate synthase activity"/>
    <property type="evidence" value="ECO:0007669"/>
    <property type="project" value="UniProtKB-UniRule"/>
</dbReference>
<evidence type="ECO:0000256" key="12">
    <source>
        <dbReference type="ARBA" id="ARBA00023211"/>
    </source>
</evidence>
<dbReference type="InterPro" id="IPR017945">
    <property type="entry name" value="DHBP_synth_RibB-like_a/b_dom"/>
</dbReference>
<keyword evidence="13 14" id="KW-0456">Lyase</keyword>
<dbReference type="Gene3D" id="3.90.870.10">
    <property type="entry name" value="DHBP synthase"/>
    <property type="match status" value="1"/>
</dbReference>
<dbReference type="InterPro" id="IPR036144">
    <property type="entry name" value="RibA-like_sf"/>
</dbReference>
<evidence type="ECO:0000256" key="6">
    <source>
        <dbReference type="ARBA" id="ARBA00008976"/>
    </source>
</evidence>
<dbReference type="Pfam" id="PF00925">
    <property type="entry name" value="GTP_cyclohydro2"/>
    <property type="match status" value="1"/>
</dbReference>
<evidence type="ECO:0000256" key="2">
    <source>
        <dbReference type="ARBA" id="ARBA00001936"/>
    </source>
</evidence>
<feature type="binding site" evidence="14">
    <location>
        <begin position="27"/>
        <end position="28"/>
    </location>
    <ligand>
        <name>D-ribulose 5-phosphate</name>
        <dbReference type="ChEBI" id="CHEBI:58121"/>
    </ligand>
</feature>
<evidence type="ECO:0000256" key="3">
    <source>
        <dbReference type="ARBA" id="ARBA00002284"/>
    </source>
</evidence>
<dbReference type="OrthoDB" id="9793111at2"/>
<comment type="cofactor">
    <cofactor evidence="2">
        <name>Mn(2+)</name>
        <dbReference type="ChEBI" id="CHEBI:29035"/>
    </cofactor>
</comment>
<dbReference type="SUPFAM" id="SSF142695">
    <property type="entry name" value="RibA-like"/>
    <property type="match status" value="1"/>
</dbReference>
<evidence type="ECO:0000256" key="1">
    <source>
        <dbReference type="ARBA" id="ARBA00000141"/>
    </source>
</evidence>
<feature type="binding site" evidence="14">
    <location>
        <position position="32"/>
    </location>
    <ligand>
        <name>D-ribulose 5-phosphate</name>
        <dbReference type="ChEBI" id="CHEBI:58121"/>
    </ligand>
</feature>
<dbReference type="InterPro" id="IPR032677">
    <property type="entry name" value="GTP_cyclohydro_II"/>
</dbReference>
<accession>A0A1A8TVB8</accession>
<keyword evidence="17" id="KW-1185">Reference proteome</keyword>
<evidence type="ECO:0000256" key="4">
    <source>
        <dbReference type="ARBA" id="ARBA00004904"/>
    </source>
</evidence>
<comment type="pathway">
    <text evidence="4 14">Cofactor biosynthesis; riboflavin biosynthesis; 2-hydroxy-3-oxobutyl phosphate from D-ribulose 5-phosphate: step 1/1.</text>
</comment>
<dbReference type="PANTHER" id="PTHR21327:SF34">
    <property type="entry name" value="3,4-DIHYDROXY-2-BUTANONE 4-PHOSPHATE SYNTHASE"/>
    <property type="match status" value="1"/>
</dbReference>
<keyword evidence="12 14" id="KW-0464">Manganese</keyword>
<dbReference type="GO" id="GO:0030145">
    <property type="term" value="F:manganese ion binding"/>
    <property type="evidence" value="ECO:0007669"/>
    <property type="project" value="UniProtKB-UniRule"/>
</dbReference>
<dbReference type="EMBL" id="FLOB01000017">
    <property type="protein sequence ID" value="SBS37272.1"/>
    <property type="molecule type" value="Genomic_DNA"/>
</dbReference>
<comment type="similarity">
    <text evidence="14">Belongs to the DHBP synthase family.</text>
</comment>
<evidence type="ECO:0000256" key="7">
    <source>
        <dbReference type="ARBA" id="ARBA00012153"/>
    </source>
</evidence>
<comment type="subunit">
    <text evidence="14">Homodimer.</text>
</comment>
<comment type="function">
    <text evidence="3 14">Catalyzes the conversion of D-ribulose 5-phosphate to formate and 3,4-dihydroxy-2-butanone 4-phosphate.</text>
</comment>
<dbReference type="PIRSF" id="PIRSF001259">
    <property type="entry name" value="RibA"/>
    <property type="match status" value="1"/>
</dbReference>
<feature type="site" description="Essential for catalytic activity" evidence="14">
    <location>
        <position position="126"/>
    </location>
</feature>
<dbReference type="AlphaFoldDB" id="A0A1A8TVB8"/>
<feature type="binding site" evidence="14">
    <location>
        <begin position="140"/>
        <end position="144"/>
    </location>
    <ligand>
        <name>D-ribulose 5-phosphate</name>
        <dbReference type="ChEBI" id="CHEBI:58121"/>
    </ligand>
</feature>
<feature type="binding site" evidence="14">
    <location>
        <position position="28"/>
    </location>
    <ligand>
        <name>Mg(2+)</name>
        <dbReference type="ChEBI" id="CHEBI:18420"/>
        <label>1</label>
    </ligand>
</feature>
<dbReference type="GO" id="GO:0000287">
    <property type="term" value="F:magnesium ion binding"/>
    <property type="evidence" value="ECO:0007669"/>
    <property type="project" value="UniProtKB-UniRule"/>
</dbReference>
<dbReference type="RefSeq" id="WP_067020239.1">
    <property type="nucleotide sequence ID" value="NZ_FLOB01000017.1"/>
</dbReference>
<keyword evidence="10 14" id="KW-0479">Metal-binding</keyword>
<evidence type="ECO:0000256" key="8">
    <source>
        <dbReference type="ARBA" id="ARBA00018836"/>
    </source>
</evidence>
<evidence type="ECO:0000256" key="9">
    <source>
        <dbReference type="ARBA" id="ARBA00022619"/>
    </source>
</evidence>
<feature type="site" description="Essential for catalytic activity" evidence="14">
    <location>
        <position position="164"/>
    </location>
</feature>
<dbReference type="Gene3D" id="3.40.50.10990">
    <property type="entry name" value="GTP cyclohydrolase II"/>
    <property type="match status" value="1"/>
</dbReference>
<evidence type="ECO:0000259" key="15">
    <source>
        <dbReference type="Pfam" id="PF00925"/>
    </source>
</evidence>
<evidence type="ECO:0000256" key="10">
    <source>
        <dbReference type="ARBA" id="ARBA00022723"/>
    </source>
</evidence>
<dbReference type="GO" id="GO:0003935">
    <property type="term" value="F:GTP cyclohydrolase II activity"/>
    <property type="evidence" value="ECO:0007669"/>
    <property type="project" value="TreeGrafter"/>
</dbReference>
<sequence length="380" mass="40830">MALNSVEEILADIRQGKMVILMDDEDRENEGDIIVAAECITPEIINFMAVHARGLICLTLTPERCKQLNLPLMVNDNGTVYSTNFTLSIEAAEGVTTGISAADRALTVKRAVMANAKPSDIVQPGHVFPLMARAGGVLSRAGHTEAGCDLARMAGYEGASVIVEIINDDGTMARRPDLEKFAEKHGLKIGTIADLIHYRTLNETTVERESESVVQTEAGEFNLITYRDTVQGLSHLAFVKGEIAADEPTLVRVHVADPARDFAGIIGESDEPRWSMSKALDYIGHAGKGVVVLVDTHDKPMDLASSFATSIHPPAGKGPDQSGSGTYLTVGTGSQILRDLGIRKMRLLSSPKKFSVTGFDLEAVEFIPYAGAPDATVKQD</sequence>
<dbReference type="PANTHER" id="PTHR21327">
    <property type="entry name" value="GTP CYCLOHYDROLASE II-RELATED"/>
    <property type="match status" value="1"/>
</dbReference>
<proteinExistence type="inferred from homology"/>
<feature type="binding site" evidence="14">
    <location>
        <position position="143"/>
    </location>
    <ligand>
        <name>Mg(2+)</name>
        <dbReference type="ChEBI" id="CHEBI:18420"/>
        <label>2</label>
    </ligand>
</feature>
<dbReference type="NCBIfam" id="NF010626">
    <property type="entry name" value="PRK14019.1"/>
    <property type="match status" value="1"/>
</dbReference>
<evidence type="ECO:0000313" key="17">
    <source>
        <dbReference type="Proteomes" id="UP000092544"/>
    </source>
</evidence>
<dbReference type="Pfam" id="PF00926">
    <property type="entry name" value="DHBP_synthase"/>
    <property type="match status" value="1"/>
</dbReference>
<organism evidence="16 17">
    <name type="scientific">Marinomonas spartinae</name>
    <dbReference type="NCBI Taxonomy" id="1792290"/>
    <lineage>
        <taxon>Bacteria</taxon>
        <taxon>Pseudomonadati</taxon>
        <taxon>Pseudomonadota</taxon>
        <taxon>Gammaproteobacteria</taxon>
        <taxon>Oceanospirillales</taxon>
        <taxon>Oceanospirillaceae</taxon>
        <taxon>Marinomonas</taxon>
    </lineage>
</organism>
<keyword evidence="9 14" id="KW-0686">Riboflavin biosynthesis</keyword>
<name>A0A1A8TVB8_9GAMM</name>
<dbReference type="UniPathway" id="UPA00275">
    <property type="reaction ID" value="UER00399"/>
</dbReference>
<comment type="cofactor">
    <cofactor evidence="14">
        <name>Mg(2+)</name>
        <dbReference type="ChEBI" id="CHEBI:18420"/>
    </cofactor>
    <cofactor evidence="14">
        <name>Mn(2+)</name>
        <dbReference type="ChEBI" id="CHEBI:29035"/>
    </cofactor>
    <text evidence="14">Binds 2 divalent metal cations per subunit. Magnesium or manganese.</text>
</comment>
<dbReference type="GO" id="GO:0005829">
    <property type="term" value="C:cytosol"/>
    <property type="evidence" value="ECO:0007669"/>
    <property type="project" value="TreeGrafter"/>
</dbReference>
<feature type="domain" description="GTP cyclohydrolase II" evidence="15">
    <location>
        <begin position="208"/>
        <end position="368"/>
    </location>
</feature>
<dbReference type="FunFam" id="3.90.870.10:FF:000001">
    <property type="entry name" value="Riboflavin biosynthesis protein RibBA"/>
    <property type="match status" value="1"/>
</dbReference>
<dbReference type="Proteomes" id="UP000092544">
    <property type="component" value="Unassembled WGS sequence"/>
</dbReference>
<dbReference type="EC" id="4.1.99.12" evidence="7 14"/>
<evidence type="ECO:0000256" key="13">
    <source>
        <dbReference type="ARBA" id="ARBA00023239"/>
    </source>
</evidence>
<comment type="similarity">
    <text evidence="5">In the N-terminal section; belongs to the DHBP synthase family.</text>
</comment>
<reference evidence="16 17" key="1">
    <citation type="submission" date="2016-06" db="EMBL/GenBank/DDBJ databases">
        <authorList>
            <person name="Kjaerup R.B."/>
            <person name="Dalgaard T.S."/>
            <person name="Juul-Madsen H.R."/>
        </authorList>
    </citation>
    <scope>NUCLEOTIDE SEQUENCE [LARGE SCALE GENOMIC DNA]</scope>
    <source>
        <strain evidence="16 17">CECT 8886</strain>
    </source>
</reference>
<protein>
    <recommendedName>
        <fullName evidence="8 14">3,4-dihydroxy-2-butanone 4-phosphate synthase</fullName>
        <shortName evidence="14">DHBP synthase</shortName>
        <ecNumber evidence="7 14">4.1.99.12</ecNumber>
    </recommendedName>
</protein>
<dbReference type="InterPro" id="IPR000422">
    <property type="entry name" value="DHBP_synthase_RibB"/>
</dbReference>
<dbReference type="GO" id="GO:0009231">
    <property type="term" value="P:riboflavin biosynthetic process"/>
    <property type="evidence" value="ECO:0007669"/>
    <property type="project" value="UniProtKB-UniRule"/>
</dbReference>
<keyword evidence="11 14" id="KW-0460">Magnesium</keyword>
<gene>
    <name evidence="16" type="primary">ribBA</name>
    <name evidence="14" type="synonym">ribB</name>
    <name evidence="16" type="ORF">MSP8886_04046</name>
</gene>
<evidence type="ECO:0000256" key="5">
    <source>
        <dbReference type="ARBA" id="ARBA00005520"/>
    </source>
</evidence>
<evidence type="ECO:0000256" key="11">
    <source>
        <dbReference type="ARBA" id="ARBA00022842"/>
    </source>
</evidence>
<feature type="binding site" evidence="14">
    <location>
        <position position="28"/>
    </location>
    <ligand>
        <name>Mg(2+)</name>
        <dbReference type="ChEBI" id="CHEBI:18420"/>
        <label>2</label>
    </ligand>
</feature>
<evidence type="ECO:0000256" key="14">
    <source>
        <dbReference type="HAMAP-Rule" id="MF_00180"/>
    </source>
</evidence>
<comment type="catalytic activity">
    <reaction evidence="1 14">
        <text>D-ribulose 5-phosphate = (2S)-2-hydroxy-3-oxobutyl phosphate + formate + H(+)</text>
        <dbReference type="Rhea" id="RHEA:18457"/>
        <dbReference type="ChEBI" id="CHEBI:15378"/>
        <dbReference type="ChEBI" id="CHEBI:15740"/>
        <dbReference type="ChEBI" id="CHEBI:58121"/>
        <dbReference type="ChEBI" id="CHEBI:58830"/>
        <dbReference type="EC" id="4.1.99.12"/>
    </reaction>
</comment>
<dbReference type="HAMAP" id="MF_00180">
    <property type="entry name" value="RibB"/>
    <property type="match status" value="1"/>
</dbReference>
<dbReference type="STRING" id="1792290.MSP8886_04046"/>
<comment type="similarity">
    <text evidence="6">In the C-terminal section; belongs to the GTP cyclohydrolase II family.</text>
</comment>
<evidence type="ECO:0000313" key="16">
    <source>
        <dbReference type="EMBL" id="SBS37272.1"/>
    </source>
</evidence>
<dbReference type="SUPFAM" id="SSF55821">
    <property type="entry name" value="YrdC/RibB"/>
    <property type="match status" value="1"/>
</dbReference>
<dbReference type="NCBIfam" id="TIGR00506">
    <property type="entry name" value="ribB"/>
    <property type="match status" value="1"/>
</dbReference>